<keyword evidence="2" id="KW-0378">Hydrolase</keyword>
<dbReference type="eggNOG" id="KOG1516">
    <property type="taxonomic scope" value="Eukaryota"/>
</dbReference>
<dbReference type="CDD" id="cd00312">
    <property type="entry name" value="Esterase_lipase"/>
    <property type="match status" value="2"/>
</dbReference>
<feature type="compositionally biased region" description="Basic and acidic residues" evidence="4">
    <location>
        <begin position="555"/>
        <end position="566"/>
    </location>
</feature>
<accession>A0A151N729</accession>
<dbReference type="Pfam" id="PF00135">
    <property type="entry name" value="COesterase"/>
    <property type="match status" value="2"/>
</dbReference>
<sequence>MMPACEISLLFALICATGLTISVAAGQEGARPEVVVSQGRLQGTQARVKGTDRLVNVFLGIPFAKPPVGSLRFAPPEPPEPWTGVRDATSYPPFCPQDLTFLRRIQKTWKEKHGPLRTSEDCLLLNIYTPADSDKKTKLPVMVWIHGGNFIFGGASRFDGSALSAYEDVVMVIIQYRLGLLGFFSTGDEHARGNWAYLDQIAALQWIQKNIEHFGGNPGSVTIFGVSAGSVSVSALVLSPLAKGLFHKAISESGTAHLVSGTLSSVEVVAQKTAKLYACETTSSVAIVHCLRQKTEEEMVFNSSLGQEVPMVPLVVDGVLLHKSPKEILARKEFSAVPYMIGVTNNEFGWNIRASSKIPGLKEVGDRASIISTIEFFQPLLGVPPEVLPVIINEYLGDTDDSAELRDGFLDLLGDAAVVMPSLETLNYHKESGAATYLFEYQHRPSLYRDTKPAYVKADHADEVAFVFGGPYLAGDIRLRDEVTEEEKHLSRSLMKYWANFARNGNPNGEGLAEWPSYNLDEGYLEINLEQKEAKHLKKKRVEFWTKIVPEKIKEKSAEDKKEHGDGISGEGTVSSSISKARQAVNARKPAKHSSREKKMSSHGKVPLLWVLVWAAWLITTQAKGQEVERPEVVTKYGRLRGKEVAVKGIDRRTQVFLGIPFAKPPVGSLRFSPPQQVEPWHGVRDATSFPPICLQDQLWLEEFEEFFKMEHFNFTISEDCLYLNIYSPAPSNNKAKLPVMMWIHGGSLLIGGAWLYDGSALSAYEDVVVVAIQYRLGITGFFSTGDEHARGNWGFLDQVAALHWIQENIEHFGGDPGSVTIFGESAGGISVSALVLSQLAKGLFHKAISESGVALFPTMFSLHPEAIAKMVANISGCETMSSAAMVHCLRKKPEEEIILKYQLQKEIPFIPAVVDGVFIQKNPEDLMAAKEFSAVPYIIGITNHEYGWFIPYLMGLSGLKEGLERETITSVLENMLPLLSVPPEGVPLIVHEYLGDANDTTVLRDRFLDLMGDAVFLVPSIKSSRYHKDSGSPVYFYEFQHPLSSIADLKPDFVKADHGDEISFVFGTMFIADEISSVFRVATEEEKHLSRTVMKYWANFARNGNPNSEGLVEWPVYNLDEEKNLRTRNSTPSCNSLNEVKCLLRLCCFFSVISPVHTGDHTKMLKAEWSSSLPGGFKGLYILFHWLRWKWLVPSRCPSSYAVQTRIGGIKTNVFPGTRTIHRDFLQPHGIPVSYRVYLSGEMMRE</sequence>
<evidence type="ECO:0000313" key="8">
    <source>
        <dbReference type="Proteomes" id="UP000050525"/>
    </source>
</evidence>
<dbReference type="InterPro" id="IPR029058">
    <property type="entry name" value="AB_hydrolase_fold"/>
</dbReference>
<name>A0A151N729_ALLMI</name>
<dbReference type="InterPro" id="IPR019826">
    <property type="entry name" value="Carboxylesterase_B_AS"/>
</dbReference>
<proteinExistence type="inferred from homology"/>
<feature type="chain" id="PRO_5007585793" evidence="5">
    <location>
        <begin position="27"/>
        <end position="1247"/>
    </location>
</feature>
<dbReference type="Gene3D" id="3.40.50.1820">
    <property type="entry name" value="alpha/beta hydrolase"/>
    <property type="match status" value="2"/>
</dbReference>
<evidence type="ECO:0000256" key="4">
    <source>
        <dbReference type="SAM" id="MobiDB-lite"/>
    </source>
</evidence>
<evidence type="ECO:0000256" key="1">
    <source>
        <dbReference type="ARBA" id="ARBA00005964"/>
    </source>
</evidence>
<evidence type="ECO:0000256" key="3">
    <source>
        <dbReference type="ARBA" id="ARBA00023157"/>
    </source>
</evidence>
<comment type="caution">
    <text evidence="7">The sequence shown here is derived from an EMBL/GenBank/DDBJ whole genome shotgun (WGS) entry which is preliminary data.</text>
</comment>
<dbReference type="SUPFAM" id="SSF53474">
    <property type="entry name" value="alpha/beta-Hydrolases"/>
    <property type="match status" value="2"/>
</dbReference>
<keyword evidence="8" id="KW-1185">Reference proteome</keyword>
<dbReference type="InterPro" id="IPR002018">
    <property type="entry name" value="CarbesteraseB"/>
</dbReference>
<keyword evidence="5" id="KW-0732">Signal</keyword>
<feature type="domain" description="Carboxylesterase type B" evidence="6">
    <location>
        <begin position="32"/>
        <end position="545"/>
    </location>
</feature>
<keyword evidence="3" id="KW-1015">Disulfide bond</keyword>
<dbReference type="ESTHER" id="allmi-a0a151n729.1">
    <property type="family name" value="Carb_B_Chordata"/>
</dbReference>
<evidence type="ECO:0000256" key="5">
    <source>
        <dbReference type="SAM" id="SignalP"/>
    </source>
</evidence>
<dbReference type="ESTHER" id="allmi-a0a151n729.2">
    <property type="family name" value="Carb_B_Chordata"/>
</dbReference>
<dbReference type="FunFam" id="3.40.50.1820:FF:000011">
    <property type="entry name" value="Carboxylic ester hydrolase"/>
    <property type="match status" value="2"/>
</dbReference>
<evidence type="ECO:0000259" key="6">
    <source>
        <dbReference type="Pfam" id="PF00135"/>
    </source>
</evidence>
<gene>
    <name evidence="7" type="ORF">Y1Q_0007811</name>
</gene>
<protein>
    <submittedName>
        <fullName evidence="7">Liver carboxylesterase 2-like</fullName>
    </submittedName>
</protein>
<feature type="region of interest" description="Disordered" evidence="4">
    <location>
        <begin position="555"/>
        <end position="600"/>
    </location>
</feature>
<dbReference type="Proteomes" id="UP000050525">
    <property type="component" value="Unassembled WGS sequence"/>
</dbReference>
<feature type="domain" description="Carboxylesterase type B" evidence="6">
    <location>
        <begin position="630"/>
        <end position="1132"/>
    </location>
</feature>
<reference evidence="7 8" key="1">
    <citation type="journal article" date="2012" name="Genome Biol.">
        <title>Sequencing three crocodilian genomes to illuminate the evolution of archosaurs and amniotes.</title>
        <authorList>
            <person name="St John J.A."/>
            <person name="Braun E.L."/>
            <person name="Isberg S.R."/>
            <person name="Miles L.G."/>
            <person name="Chong A.Y."/>
            <person name="Gongora J."/>
            <person name="Dalzell P."/>
            <person name="Moran C."/>
            <person name="Bed'hom B."/>
            <person name="Abzhanov A."/>
            <person name="Burgess S.C."/>
            <person name="Cooksey A.M."/>
            <person name="Castoe T.A."/>
            <person name="Crawford N.G."/>
            <person name="Densmore L.D."/>
            <person name="Drew J.C."/>
            <person name="Edwards S.V."/>
            <person name="Faircloth B.C."/>
            <person name="Fujita M.K."/>
            <person name="Greenwold M.J."/>
            <person name="Hoffmann F.G."/>
            <person name="Howard J.M."/>
            <person name="Iguchi T."/>
            <person name="Janes D.E."/>
            <person name="Khan S.Y."/>
            <person name="Kohno S."/>
            <person name="de Koning A.J."/>
            <person name="Lance S.L."/>
            <person name="McCarthy F.M."/>
            <person name="McCormack J.E."/>
            <person name="Merchant M.E."/>
            <person name="Peterson D.G."/>
            <person name="Pollock D.D."/>
            <person name="Pourmand N."/>
            <person name="Raney B.J."/>
            <person name="Roessler K.A."/>
            <person name="Sanford J.R."/>
            <person name="Sawyer R.H."/>
            <person name="Schmidt C.J."/>
            <person name="Triplett E.W."/>
            <person name="Tuberville T.D."/>
            <person name="Venegas-Anaya M."/>
            <person name="Howard J.T."/>
            <person name="Jarvis E.D."/>
            <person name="Guillette L.J.Jr."/>
            <person name="Glenn T.C."/>
            <person name="Green R.E."/>
            <person name="Ray D.A."/>
        </authorList>
    </citation>
    <scope>NUCLEOTIDE SEQUENCE [LARGE SCALE GENOMIC DNA]</scope>
    <source>
        <strain evidence="7">KSC_2009_1</strain>
    </source>
</reference>
<organism evidence="7 8">
    <name type="scientific">Alligator mississippiensis</name>
    <name type="common">American alligator</name>
    <dbReference type="NCBI Taxonomy" id="8496"/>
    <lineage>
        <taxon>Eukaryota</taxon>
        <taxon>Metazoa</taxon>
        <taxon>Chordata</taxon>
        <taxon>Craniata</taxon>
        <taxon>Vertebrata</taxon>
        <taxon>Euteleostomi</taxon>
        <taxon>Archelosauria</taxon>
        <taxon>Archosauria</taxon>
        <taxon>Crocodylia</taxon>
        <taxon>Alligatoridae</taxon>
        <taxon>Alligatorinae</taxon>
        <taxon>Alligator</taxon>
    </lineage>
</organism>
<dbReference type="PROSITE" id="PS00122">
    <property type="entry name" value="CARBOXYLESTERASE_B_1"/>
    <property type="match status" value="2"/>
</dbReference>
<dbReference type="PANTHER" id="PTHR11559">
    <property type="entry name" value="CARBOXYLESTERASE"/>
    <property type="match status" value="1"/>
</dbReference>
<dbReference type="AlphaFoldDB" id="A0A151N729"/>
<dbReference type="GO" id="GO:0016787">
    <property type="term" value="F:hydrolase activity"/>
    <property type="evidence" value="ECO:0007669"/>
    <property type="project" value="UniProtKB-KW"/>
</dbReference>
<dbReference type="PROSITE" id="PS00941">
    <property type="entry name" value="CARBOXYLESTERASE_B_2"/>
    <property type="match status" value="1"/>
</dbReference>
<dbReference type="InterPro" id="IPR019819">
    <property type="entry name" value="Carboxylesterase_B_CS"/>
</dbReference>
<evidence type="ECO:0000313" key="7">
    <source>
        <dbReference type="EMBL" id="KYO32632.1"/>
    </source>
</evidence>
<dbReference type="EMBL" id="AKHW03003905">
    <property type="protein sequence ID" value="KYO32632.1"/>
    <property type="molecule type" value="Genomic_DNA"/>
</dbReference>
<dbReference type="STRING" id="8496.A0A151N729"/>
<evidence type="ECO:0000256" key="2">
    <source>
        <dbReference type="ARBA" id="ARBA00022801"/>
    </source>
</evidence>
<feature type="signal peptide" evidence="5">
    <location>
        <begin position="1"/>
        <end position="26"/>
    </location>
</feature>
<dbReference type="InterPro" id="IPR050309">
    <property type="entry name" value="Type-B_Carboxylest/Lipase"/>
</dbReference>
<comment type="similarity">
    <text evidence="1">Belongs to the type-B carboxylesterase/lipase family.</text>
</comment>